<dbReference type="InterPro" id="IPR010994">
    <property type="entry name" value="RuvA_2-like"/>
</dbReference>
<dbReference type="PANTHER" id="PTHR30471">
    <property type="entry name" value="DNA REPAIR PROTEIN RADC"/>
    <property type="match status" value="1"/>
</dbReference>
<evidence type="ECO:0000256" key="3">
    <source>
        <dbReference type="ARBA" id="ARBA00022801"/>
    </source>
</evidence>
<accession>A0A841GNU3</accession>
<dbReference type="AlphaFoldDB" id="A0A841GNU3"/>
<keyword evidence="1" id="KW-0645">Protease</keyword>
<gene>
    <name evidence="8" type="ORF">HNQ61_000171</name>
</gene>
<sequence>MSPRPCPPPRFSPYAIKKWPNQERPRERMLELGPRALSARELLALIIETGSAAGGGRPARSAMDLAGALLTAFAAPSGDESLRRIVAAPLSALCEVAGIGPAKAAKVKAALELGRRVSEEALPDRERLRTARDVYERMRLVMRDLHQEELHVLLLNPVNDLLRDVVVARGTVDGVQIHPRDVFRPALAESAAKVVLVHNHPTGVPTPSPEDREITRRVVGAGRTMGIPLQDHIIVGEASYFSFTEEGLLALL</sequence>
<dbReference type="EMBL" id="JACHIA010000001">
    <property type="protein sequence ID" value="MBB6068560.1"/>
    <property type="molecule type" value="Genomic_DNA"/>
</dbReference>
<keyword evidence="9" id="KW-1185">Reference proteome</keyword>
<keyword evidence="3" id="KW-0378">Hydrolase</keyword>
<evidence type="ECO:0000313" key="8">
    <source>
        <dbReference type="EMBL" id="MBB6068560.1"/>
    </source>
</evidence>
<dbReference type="GO" id="GO:0046872">
    <property type="term" value="F:metal ion binding"/>
    <property type="evidence" value="ECO:0007669"/>
    <property type="project" value="UniProtKB-KW"/>
</dbReference>
<dbReference type="NCBIfam" id="TIGR00608">
    <property type="entry name" value="radc"/>
    <property type="match status" value="1"/>
</dbReference>
<name>A0A841GNU3_9BACT</name>
<dbReference type="InterPro" id="IPR037518">
    <property type="entry name" value="MPN"/>
</dbReference>
<feature type="domain" description="MPN" evidence="7">
    <location>
        <begin position="127"/>
        <end position="249"/>
    </location>
</feature>
<keyword evidence="2" id="KW-0479">Metal-binding</keyword>
<organism evidence="8 9">
    <name type="scientific">Longimicrobium terrae</name>
    <dbReference type="NCBI Taxonomy" id="1639882"/>
    <lineage>
        <taxon>Bacteria</taxon>
        <taxon>Pseudomonadati</taxon>
        <taxon>Gemmatimonadota</taxon>
        <taxon>Longimicrobiia</taxon>
        <taxon>Longimicrobiales</taxon>
        <taxon>Longimicrobiaceae</taxon>
        <taxon>Longimicrobium</taxon>
    </lineage>
</organism>
<dbReference type="InterPro" id="IPR001405">
    <property type="entry name" value="UPF0758"/>
</dbReference>
<evidence type="ECO:0000256" key="1">
    <source>
        <dbReference type="ARBA" id="ARBA00022670"/>
    </source>
</evidence>
<keyword evidence="4" id="KW-0862">Zinc</keyword>
<keyword evidence="5" id="KW-0482">Metalloprotease</keyword>
<dbReference type="NCBIfam" id="NF000642">
    <property type="entry name" value="PRK00024.1"/>
    <property type="match status" value="1"/>
</dbReference>
<dbReference type="Proteomes" id="UP000582837">
    <property type="component" value="Unassembled WGS sequence"/>
</dbReference>
<dbReference type="InterPro" id="IPR025657">
    <property type="entry name" value="RadC_JAB"/>
</dbReference>
<dbReference type="Pfam" id="PF20582">
    <property type="entry name" value="UPF0758_N"/>
    <property type="match status" value="1"/>
</dbReference>
<evidence type="ECO:0000259" key="7">
    <source>
        <dbReference type="PROSITE" id="PS50249"/>
    </source>
</evidence>
<dbReference type="PROSITE" id="PS50249">
    <property type="entry name" value="MPN"/>
    <property type="match status" value="1"/>
</dbReference>
<dbReference type="InterPro" id="IPR046778">
    <property type="entry name" value="UPF0758_N"/>
</dbReference>
<reference evidence="8 9" key="1">
    <citation type="submission" date="2020-08" db="EMBL/GenBank/DDBJ databases">
        <title>Genomic Encyclopedia of Type Strains, Phase IV (KMG-IV): sequencing the most valuable type-strain genomes for metagenomic binning, comparative biology and taxonomic classification.</title>
        <authorList>
            <person name="Goeker M."/>
        </authorList>
    </citation>
    <scope>NUCLEOTIDE SEQUENCE [LARGE SCALE GENOMIC DNA]</scope>
    <source>
        <strain evidence="8 9">DSM 29007</strain>
    </source>
</reference>
<dbReference type="GO" id="GO:0006508">
    <property type="term" value="P:proteolysis"/>
    <property type="evidence" value="ECO:0007669"/>
    <property type="project" value="UniProtKB-KW"/>
</dbReference>
<dbReference type="GO" id="GO:0008237">
    <property type="term" value="F:metallopeptidase activity"/>
    <property type="evidence" value="ECO:0007669"/>
    <property type="project" value="UniProtKB-KW"/>
</dbReference>
<protein>
    <submittedName>
        <fullName evidence="8">DNA repair protein RadC</fullName>
    </submittedName>
</protein>
<evidence type="ECO:0000256" key="4">
    <source>
        <dbReference type="ARBA" id="ARBA00022833"/>
    </source>
</evidence>
<evidence type="ECO:0000256" key="2">
    <source>
        <dbReference type="ARBA" id="ARBA00022723"/>
    </source>
</evidence>
<dbReference type="PANTHER" id="PTHR30471:SF3">
    <property type="entry name" value="UPF0758 PROTEIN YEES-RELATED"/>
    <property type="match status" value="1"/>
</dbReference>
<dbReference type="Pfam" id="PF04002">
    <property type="entry name" value="RadC"/>
    <property type="match status" value="1"/>
</dbReference>
<dbReference type="CDD" id="cd08071">
    <property type="entry name" value="MPN_DUF2466"/>
    <property type="match status" value="1"/>
</dbReference>
<dbReference type="SUPFAM" id="SSF47781">
    <property type="entry name" value="RuvA domain 2-like"/>
    <property type="match status" value="1"/>
</dbReference>
<evidence type="ECO:0000313" key="9">
    <source>
        <dbReference type="Proteomes" id="UP000582837"/>
    </source>
</evidence>
<dbReference type="RefSeq" id="WP_170030751.1">
    <property type="nucleotide sequence ID" value="NZ_JABDTL010000001.1"/>
</dbReference>
<proteinExistence type="inferred from homology"/>
<dbReference type="Gene3D" id="3.40.140.10">
    <property type="entry name" value="Cytidine Deaminase, domain 2"/>
    <property type="match status" value="1"/>
</dbReference>
<comment type="similarity">
    <text evidence="6">Belongs to the UPF0758 family.</text>
</comment>
<evidence type="ECO:0000256" key="5">
    <source>
        <dbReference type="ARBA" id="ARBA00023049"/>
    </source>
</evidence>
<comment type="caution">
    <text evidence="8">The sequence shown here is derived from an EMBL/GenBank/DDBJ whole genome shotgun (WGS) entry which is preliminary data.</text>
</comment>
<dbReference type="SUPFAM" id="SSF102712">
    <property type="entry name" value="JAB1/MPN domain"/>
    <property type="match status" value="1"/>
</dbReference>
<evidence type="ECO:0000256" key="6">
    <source>
        <dbReference type="RuleBase" id="RU003797"/>
    </source>
</evidence>